<dbReference type="Proteomes" id="UP000177763">
    <property type="component" value="Unassembled WGS sequence"/>
</dbReference>
<evidence type="ECO:0000313" key="3">
    <source>
        <dbReference type="Proteomes" id="UP000177763"/>
    </source>
</evidence>
<keyword evidence="1" id="KW-0472">Membrane</keyword>
<reference evidence="2 3" key="1">
    <citation type="journal article" date="2016" name="Nat. Commun.">
        <title>Thousands of microbial genomes shed light on interconnected biogeochemical processes in an aquifer system.</title>
        <authorList>
            <person name="Anantharaman K."/>
            <person name="Brown C.T."/>
            <person name="Hug L.A."/>
            <person name="Sharon I."/>
            <person name="Castelle C.J."/>
            <person name="Probst A.J."/>
            <person name="Thomas B.C."/>
            <person name="Singh A."/>
            <person name="Wilkins M.J."/>
            <person name="Karaoz U."/>
            <person name="Brodie E.L."/>
            <person name="Williams K.H."/>
            <person name="Hubbard S.S."/>
            <person name="Banfield J.F."/>
        </authorList>
    </citation>
    <scope>NUCLEOTIDE SEQUENCE [LARGE SCALE GENOMIC DNA]</scope>
</reference>
<feature type="transmembrane region" description="Helical" evidence="1">
    <location>
        <begin position="86"/>
        <end position="106"/>
    </location>
</feature>
<sequence length="109" mass="12314">MNKKKLMVSVSIILLAIFVVFFFWRIPYLLITLLIVLAFIKAKLSPIRREIFMFVLIGFIGAGAESVLMFGGPWSYATPELINFPIWLPFLWGLAGVTGITLYQGISEN</sequence>
<feature type="transmembrane region" description="Helical" evidence="1">
    <location>
        <begin position="6"/>
        <end position="39"/>
    </location>
</feature>
<evidence type="ECO:0008006" key="4">
    <source>
        <dbReference type="Google" id="ProtNLM"/>
    </source>
</evidence>
<gene>
    <name evidence="2" type="ORF">A3H26_01505</name>
</gene>
<proteinExistence type="predicted"/>
<keyword evidence="1" id="KW-1133">Transmembrane helix</keyword>
<evidence type="ECO:0000256" key="1">
    <source>
        <dbReference type="SAM" id="Phobius"/>
    </source>
</evidence>
<dbReference type="EMBL" id="MEVN01000047">
    <property type="protein sequence ID" value="OGC56079.1"/>
    <property type="molecule type" value="Genomic_DNA"/>
</dbReference>
<dbReference type="AlphaFoldDB" id="A0A1F4VG17"/>
<name>A0A1F4VG17_UNCKA</name>
<keyword evidence="1" id="KW-0812">Transmembrane</keyword>
<comment type="caution">
    <text evidence="2">The sequence shown here is derived from an EMBL/GenBank/DDBJ whole genome shotgun (WGS) entry which is preliminary data.</text>
</comment>
<protein>
    <recommendedName>
        <fullName evidence="4">DUF2878 domain-containing protein</fullName>
    </recommendedName>
</protein>
<accession>A0A1F4VG17</accession>
<evidence type="ECO:0000313" key="2">
    <source>
        <dbReference type="EMBL" id="OGC56079.1"/>
    </source>
</evidence>
<organism evidence="2 3">
    <name type="scientific">candidate division WWE3 bacterium RIFCSPLOWO2_12_FULL_36_10</name>
    <dbReference type="NCBI Taxonomy" id="1802630"/>
    <lineage>
        <taxon>Bacteria</taxon>
        <taxon>Katanobacteria</taxon>
    </lineage>
</organism>
<feature type="transmembrane region" description="Helical" evidence="1">
    <location>
        <begin position="51"/>
        <end position="74"/>
    </location>
</feature>